<dbReference type="Proteomes" id="UP001176961">
    <property type="component" value="Unassembled WGS sequence"/>
</dbReference>
<evidence type="ECO:0000256" key="1">
    <source>
        <dbReference type="ARBA" id="ARBA00004127"/>
    </source>
</evidence>
<feature type="transmembrane region" description="Helical" evidence="6">
    <location>
        <begin position="102"/>
        <end position="125"/>
    </location>
</feature>
<dbReference type="PANTHER" id="PTHR12479:SF2">
    <property type="entry name" value="LYSOSOMAL-ASSOCIATED TRANSMEMBRANE PROTEIN 5"/>
    <property type="match status" value="1"/>
</dbReference>
<accession>A0AA36DMB9</accession>
<feature type="compositionally biased region" description="Polar residues" evidence="5">
    <location>
        <begin position="449"/>
        <end position="468"/>
    </location>
</feature>
<dbReference type="GO" id="GO:0012505">
    <property type="term" value="C:endomembrane system"/>
    <property type="evidence" value="ECO:0007669"/>
    <property type="project" value="UniProtKB-SubCell"/>
</dbReference>
<feature type="region of interest" description="Disordered" evidence="5">
    <location>
        <begin position="300"/>
        <end position="489"/>
    </location>
</feature>
<keyword evidence="3 6" id="KW-1133">Transmembrane helix</keyword>
<dbReference type="EMBL" id="CATQJL010000001">
    <property type="protein sequence ID" value="CAJ0589846.1"/>
    <property type="molecule type" value="Genomic_DNA"/>
</dbReference>
<evidence type="ECO:0000313" key="7">
    <source>
        <dbReference type="EMBL" id="CAJ0589846.1"/>
    </source>
</evidence>
<feature type="compositionally biased region" description="Basic and acidic residues" evidence="5">
    <location>
        <begin position="300"/>
        <end position="317"/>
    </location>
</feature>
<dbReference type="InterPro" id="IPR051115">
    <property type="entry name" value="LAPTM_transporter"/>
</dbReference>
<keyword evidence="8" id="KW-1185">Reference proteome</keyword>
<reference evidence="7" key="1">
    <citation type="submission" date="2023-07" db="EMBL/GenBank/DDBJ databases">
        <authorList>
            <consortium name="CYATHOMIX"/>
        </authorList>
    </citation>
    <scope>NUCLEOTIDE SEQUENCE</scope>
    <source>
        <strain evidence="7">N/A</strain>
    </source>
</reference>
<dbReference type="AlphaFoldDB" id="A0AA36DMB9"/>
<organism evidence="7 8">
    <name type="scientific">Cylicocyclus nassatus</name>
    <name type="common">Nematode worm</name>
    <dbReference type="NCBI Taxonomy" id="53992"/>
    <lineage>
        <taxon>Eukaryota</taxon>
        <taxon>Metazoa</taxon>
        <taxon>Ecdysozoa</taxon>
        <taxon>Nematoda</taxon>
        <taxon>Chromadorea</taxon>
        <taxon>Rhabditida</taxon>
        <taxon>Rhabditina</taxon>
        <taxon>Rhabditomorpha</taxon>
        <taxon>Strongyloidea</taxon>
        <taxon>Strongylidae</taxon>
        <taxon>Cylicocyclus</taxon>
    </lineage>
</organism>
<comment type="caution">
    <text evidence="7">The sequence shown here is derived from an EMBL/GenBank/DDBJ whole genome shotgun (WGS) entry which is preliminary data.</text>
</comment>
<keyword evidence="2 6" id="KW-0812">Transmembrane</keyword>
<evidence type="ECO:0000256" key="2">
    <source>
        <dbReference type="ARBA" id="ARBA00022692"/>
    </source>
</evidence>
<evidence type="ECO:0000256" key="6">
    <source>
        <dbReference type="SAM" id="Phobius"/>
    </source>
</evidence>
<keyword evidence="4 6" id="KW-0472">Membrane</keyword>
<sequence>MRRQSLPSELLLGIDRTLDPEMQAAPTARTDEKDQYRTCCAVCHIKFGTTVLGAIELLVSLTLLISAAQQVVWKSGGSQHCSHNFLRDCLIFQFSHFNVTLILDYIVVFMMVFILVSIVLLFCGILSDTSSLLLPHILIQAIFLLFSIGYFGFYAVSYFYGDLYVHSRPFTFNHFIERMWLATLLLSLAAFQTYLFSAVIRCSMYLSRIEEQRRKRETAFERCSERVRLAKENGLWRTTSWGGGFQEYKGQYDESKPKKAPKQKSVHVQWSATLRRSVAGDDETTIKLLDYERKTKNDMHEPLLKLESVDESPEMKPARVGSHKQHTHDKEVTRKRSDQHTHSIDQPSTSKTPAPPTTRPSGPRLEKQVSREGHRRGSTSSTSPHRRKDSQSSVGVVERRRTSSSPRASLKKQKSVDVEGAHPAAVYKNRSSQDSRRSSVGTADHRRSSTTSNQRHQIVAQGAQTQPTAAEKRSEVPHIKRVSISATHL</sequence>
<feature type="compositionally biased region" description="Basic and acidic residues" evidence="5">
    <location>
        <begin position="328"/>
        <end position="343"/>
    </location>
</feature>
<feature type="transmembrane region" description="Helical" evidence="6">
    <location>
        <begin position="180"/>
        <end position="206"/>
    </location>
</feature>
<evidence type="ECO:0000313" key="8">
    <source>
        <dbReference type="Proteomes" id="UP001176961"/>
    </source>
</evidence>
<dbReference type="PANTHER" id="PTHR12479">
    <property type="entry name" value="LYSOSOMAL-ASSOCIATED TRANSMEMBRANE PROTEIN"/>
    <property type="match status" value="1"/>
</dbReference>
<feature type="compositionally biased region" description="Basic and acidic residues" evidence="5">
    <location>
        <begin position="431"/>
        <end position="447"/>
    </location>
</feature>
<comment type="subcellular location">
    <subcellularLocation>
        <location evidence="1">Endomembrane system</location>
        <topology evidence="1">Multi-pass membrane protein</topology>
    </subcellularLocation>
</comment>
<evidence type="ECO:0000256" key="3">
    <source>
        <dbReference type="ARBA" id="ARBA00022989"/>
    </source>
</evidence>
<evidence type="ECO:0000256" key="4">
    <source>
        <dbReference type="ARBA" id="ARBA00023136"/>
    </source>
</evidence>
<dbReference type="GO" id="GO:0005765">
    <property type="term" value="C:lysosomal membrane"/>
    <property type="evidence" value="ECO:0007669"/>
    <property type="project" value="TreeGrafter"/>
</dbReference>
<evidence type="ECO:0000256" key="5">
    <source>
        <dbReference type="SAM" id="MobiDB-lite"/>
    </source>
</evidence>
<proteinExistence type="predicted"/>
<gene>
    <name evidence="7" type="ORF">CYNAS_LOCUS1829</name>
</gene>
<protein>
    <submittedName>
        <fullName evidence="7">Uncharacterized protein</fullName>
    </submittedName>
</protein>
<feature type="transmembrane region" description="Helical" evidence="6">
    <location>
        <begin position="137"/>
        <end position="160"/>
    </location>
</feature>
<name>A0AA36DMB9_CYLNA</name>